<evidence type="ECO:0000313" key="7">
    <source>
        <dbReference type="Proteomes" id="UP000243205"/>
    </source>
</evidence>
<dbReference type="Gene3D" id="3.40.50.10420">
    <property type="entry name" value="NagB/RpiA/CoA transferase-like"/>
    <property type="match status" value="1"/>
</dbReference>
<evidence type="ECO:0000256" key="3">
    <source>
        <dbReference type="ARBA" id="ARBA00022840"/>
    </source>
</evidence>
<dbReference type="PIRSF" id="PIRSF006806">
    <property type="entry name" value="FTHF_cligase"/>
    <property type="match status" value="1"/>
</dbReference>
<keyword evidence="7" id="KW-1185">Reference proteome</keyword>
<evidence type="ECO:0000256" key="2">
    <source>
        <dbReference type="ARBA" id="ARBA00022741"/>
    </source>
</evidence>
<evidence type="ECO:0000256" key="4">
    <source>
        <dbReference type="PIRSR" id="PIRSR006806-1"/>
    </source>
</evidence>
<dbReference type="GO" id="GO:0035999">
    <property type="term" value="P:tetrahydrofolate interconversion"/>
    <property type="evidence" value="ECO:0007669"/>
    <property type="project" value="TreeGrafter"/>
</dbReference>
<keyword evidence="6" id="KW-0436">Ligase</keyword>
<keyword evidence="5" id="KW-0460">Magnesium</keyword>
<dbReference type="GO" id="GO:0009396">
    <property type="term" value="P:folic acid-containing compound biosynthetic process"/>
    <property type="evidence" value="ECO:0007669"/>
    <property type="project" value="TreeGrafter"/>
</dbReference>
<sequence>METKTQIRRSCLERRAGLPASRHACLSRQAQQRLADLALFRQAQTLALYCPIRAELDTRWLLQQAREAGLRVGLPRVQGDQLHFLRCDNPAMLCPGCFGVPEPMAGELLLPEQFDVVVVPGVAFDRWGGRLGYGKGFYDRFLCQCRPDAMRIGLGFSFQLLPQLPCEPHDVPLQALVTENEVLFFHAPPAVGEGADLQPVTDI</sequence>
<dbReference type="GO" id="GO:0005524">
    <property type="term" value="F:ATP binding"/>
    <property type="evidence" value="ECO:0007669"/>
    <property type="project" value="UniProtKB-KW"/>
</dbReference>
<dbReference type="GO" id="GO:0046872">
    <property type="term" value="F:metal ion binding"/>
    <property type="evidence" value="ECO:0007669"/>
    <property type="project" value="UniProtKB-KW"/>
</dbReference>
<dbReference type="SUPFAM" id="SSF100950">
    <property type="entry name" value="NagB/RpiA/CoA transferase-like"/>
    <property type="match status" value="1"/>
</dbReference>
<evidence type="ECO:0000256" key="5">
    <source>
        <dbReference type="RuleBase" id="RU361279"/>
    </source>
</evidence>
<protein>
    <recommendedName>
        <fullName evidence="5">5-formyltetrahydrofolate cyclo-ligase</fullName>
        <ecNumber evidence="5">6.3.3.2</ecNumber>
    </recommendedName>
</protein>
<comment type="cofactor">
    <cofactor evidence="5">
        <name>Mg(2+)</name>
        <dbReference type="ChEBI" id="CHEBI:18420"/>
    </cofactor>
</comment>
<comment type="similarity">
    <text evidence="1 5">Belongs to the 5-formyltetrahydrofolate cyclo-ligase family.</text>
</comment>
<dbReference type="EMBL" id="FNAQ01000025">
    <property type="protein sequence ID" value="SDE68836.1"/>
    <property type="molecule type" value="Genomic_DNA"/>
</dbReference>
<keyword evidence="5" id="KW-0479">Metal-binding</keyword>
<dbReference type="Pfam" id="PF01812">
    <property type="entry name" value="5-FTHF_cyc-lig"/>
    <property type="match status" value="1"/>
</dbReference>
<accession>A0A1G7EZE0</accession>
<name>A0A1G7EZE0_9BACT</name>
<dbReference type="EC" id="6.3.3.2" evidence="5"/>
<evidence type="ECO:0000256" key="1">
    <source>
        <dbReference type="ARBA" id="ARBA00010638"/>
    </source>
</evidence>
<organism evidence="6 7">
    <name type="scientific">Desulfuromonas thiophila</name>
    <dbReference type="NCBI Taxonomy" id="57664"/>
    <lineage>
        <taxon>Bacteria</taxon>
        <taxon>Pseudomonadati</taxon>
        <taxon>Thermodesulfobacteriota</taxon>
        <taxon>Desulfuromonadia</taxon>
        <taxon>Desulfuromonadales</taxon>
        <taxon>Desulfuromonadaceae</taxon>
        <taxon>Desulfuromonas</taxon>
    </lineage>
</organism>
<gene>
    <name evidence="6" type="ORF">SAMN05661003_1255</name>
</gene>
<feature type="binding site" evidence="4">
    <location>
        <begin position="130"/>
        <end position="138"/>
    </location>
    <ligand>
        <name>ATP</name>
        <dbReference type="ChEBI" id="CHEBI:30616"/>
    </ligand>
</feature>
<dbReference type="NCBIfam" id="TIGR02727">
    <property type="entry name" value="MTHFS_bact"/>
    <property type="match status" value="1"/>
</dbReference>
<dbReference type="RefSeq" id="WP_092080667.1">
    <property type="nucleotide sequence ID" value="NZ_FNAQ01000025.1"/>
</dbReference>
<dbReference type="GO" id="GO:0030272">
    <property type="term" value="F:5-formyltetrahydrofolate cyclo-ligase activity"/>
    <property type="evidence" value="ECO:0007669"/>
    <property type="project" value="UniProtKB-EC"/>
</dbReference>
<dbReference type="PANTHER" id="PTHR23407">
    <property type="entry name" value="ATPASE INHIBITOR/5-FORMYLTETRAHYDROFOLATE CYCLO-LIGASE"/>
    <property type="match status" value="1"/>
</dbReference>
<comment type="catalytic activity">
    <reaction evidence="5">
        <text>(6S)-5-formyl-5,6,7,8-tetrahydrofolate + ATP = (6R)-5,10-methenyltetrahydrofolate + ADP + phosphate</text>
        <dbReference type="Rhea" id="RHEA:10488"/>
        <dbReference type="ChEBI" id="CHEBI:30616"/>
        <dbReference type="ChEBI" id="CHEBI:43474"/>
        <dbReference type="ChEBI" id="CHEBI:57455"/>
        <dbReference type="ChEBI" id="CHEBI:57457"/>
        <dbReference type="ChEBI" id="CHEBI:456216"/>
        <dbReference type="EC" id="6.3.3.2"/>
    </reaction>
</comment>
<reference evidence="7" key="1">
    <citation type="submission" date="2016-10" db="EMBL/GenBank/DDBJ databases">
        <authorList>
            <person name="Varghese N."/>
            <person name="Submissions S."/>
        </authorList>
    </citation>
    <scope>NUCLEOTIDE SEQUENCE [LARGE SCALE GENOMIC DNA]</scope>
    <source>
        <strain evidence="7">DSM 8987</strain>
    </source>
</reference>
<keyword evidence="3 4" id="KW-0067">ATP-binding</keyword>
<dbReference type="PANTHER" id="PTHR23407:SF1">
    <property type="entry name" value="5-FORMYLTETRAHYDROFOLATE CYCLO-LIGASE"/>
    <property type="match status" value="1"/>
</dbReference>
<proteinExistence type="inferred from homology"/>
<evidence type="ECO:0000313" key="6">
    <source>
        <dbReference type="EMBL" id="SDE68836.1"/>
    </source>
</evidence>
<dbReference type="InterPro" id="IPR024185">
    <property type="entry name" value="FTHF_cligase-like_sf"/>
</dbReference>
<keyword evidence="2 4" id="KW-0547">Nucleotide-binding</keyword>
<dbReference type="STRING" id="57664.SAMN05661003_1255"/>
<dbReference type="AlphaFoldDB" id="A0A1G7EZE0"/>
<dbReference type="Proteomes" id="UP000243205">
    <property type="component" value="Unassembled WGS sequence"/>
</dbReference>
<dbReference type="InterPro" id="IPR002698">
    <property type="entry name" value="FTHF_cligase"/>
</dbReference>
<dbReference type="InterPro" id="IPR037171">
    <property type="entry name" value="NagB/RpiA_transferase-like"/>
</dbReference>
<feature type="binding site" evidence="4">
    <location>
        <begin position="4"/>
        <end position="8"/>
    </location>
    <ligand>
        <name>ATP</name>
        <dbReference type="ChEBI" id="CHEBI:30616"/>
    </ligand>
</feature>
<feature type="binding site" evidence="4">
    <location>
        <position position="55"/>
    </location>
    <ligand>
        <name>substrate</name>
    </ligand>
</feature>